<protein>
    <submittedName>
        <fullName evidence="1">Uncharacterized protein</fullName>
    </submittedName>
</protein>
<dbReference type="EMBL" id="MCFH01000063">
    <property type="protein sequence ID" value="ORX42551.1"/>
    <property type="molecule type" value="Genomic_DNA"/>
</dbReference>
<name>A0A1Y1UWZ5_9FUNG</name>
<gene>
    <name evidence="1" type="ORF">BCR36DRAFT_416038</name>
</gene>
<dbReference type="Proteomes" id="UP000193719">
    <property type="component" value="Unassembled WGS sequence"/>
</dbReference>
<organism evidence="1 2">
    <name type="scientific">Piromyces finnis</name>
    <dbReference type="NCBI Taxonomy" id="1754191"/>
    <lineage>
        <taxon>Eukaryota</taxon>
        <taxon>Fungi</taxon>
        <taxon>Fungi incertae sedis</taxon>
        <taxon>Chytridiomycota</taxon>
        <taxon>Chytridiomycota incertae sedis</taxon>
        <taxon>Neocallimastigomycetes</taxon>
        <taxon>Neocallimastigales</taxon>
        <taxon>Neocallimastigaceae</taxon>
        <taxon>Piromyces</taxon>
    </lineage>
</organism>
<dbReference type="NCBIfam" id="NF047352">
    <property type="entry name" value="P_loop_sacsin"/>
    <property type="match status" value="1"/>
</dbReference>
<comment type="caution">
    <text evidence="1">The sequence shown here is derived from an EMBL/GenBank/DDBJ whole genome shotgun (WGS) entry which is preliminary data.</text>
</comment>
<dbReference type="SUPFAM" id="SSF55874">
    <property type="entry name" value="ATPase domain of HSP90 chaperone/DNA topoisomerase II/histidine kinase"/>
    <property type="match status" value="1"/>
</dbReference>
<dbReference type="AlphaFoldDB" id="A0A1Y1UWZ5"/>
<evidence type="ECO:0000313" key="2">
    <source>
        <dbReference type="Proteomes" id="UP000193719"/>
    </source>
</evidence>
<evidence type="ECO:0000313" key="1">
    <source>
        <dbReference type="EMBL" id="ORX42551.1"/>
    </source>
</evidence>
<keyword evidence="2" id="KW-1185">Reference proteome</keyword>
<reference evidence="1 2" key="2">
    <citation type="submission" date="2016-08" db="EMBL/GenBank/DDBJ databases">
        <title>Pervasive Adenine N6-methylation of Active Genes in Fungi.</title>
        <authorList>
            <consortium name="DOE Joint Genome Institute"/>
            <person name="Mondo S.J."/>
            <person name="Dannebaum R.O."/>
            <person name="Kuo R.C."/>
            <person name="Labutti K."/>
            <person name="Haridas S."/>
            <person name="Kuo A."/>
            <person name="Salamov A."/>
            <person name="Ahrendt S.R."/>
            <person name="Lipzen A."/>
            <person name="Sullivan W."/>
            <person name="Andreopoulos W.B."/>
            <person name="Clum A."/>
            <person name="Lindquist E."/>
            <person name="Daum C."/>
            <person name="Ramamoorthy G.K."/>
            <person name="Gryganskyi A."/>
            <person name="Culley D."/>
            <person name="Magnuson J.K."/>
            <person name="James T.Y."/>
            <person name="O'Malley M.A."/>
            <person name="Stajich J.E."/>
            <person name="Spatafora J.W."/>
            <person name="Visel A."/>
            <person name="Grigoriev I.V."/>
        </authorList>
    </citation>
    <scope>NUCLEOTIDE SEQUENCE [LARGE SCALE GENOMIC DNA]</scope>
    <source>
        <strain evidence="2">finn</strain>
    </source>
</reference>
<sequence length="1017" mass="119467">MQFKNFFDKYRKNNFLSIFKSNIDKRLRELDYPSDVDCQRWVWELIQNAKDSIVGQKDRDGVDIEILVQCNVEVSANEIGISDNDTNSKLVVDKYTFKHNGAPFIDKTLYAVIYKFSEGKSDNSESTGRFGTGFLTTHSLSKIVNISGDIISDSGKLEGFSITMYREGENKELLEGLDKTEKSFRILDKPIGWTSYEYLARNERNKEAGRLGIKNFKENIPKVMLFCPEIRSIKLDDNGTILTIKRGTPYKDEDGICERLPLDIYDGSNHFVKTFLYVNFNEYSKELSDRFNSTRNLKICCAIELDNNNIFVNTSSPCLFSSLPFVGSEKHELPFIINSPDFEPDSERQSIILEGSEIAKIGKISNAGINKMILKKAVTMFTNILDCICKNDDIKDRYLLARGLKYILNNDEIEKFDHDWYENEFVKPMRNILLKYPIVWNGEIFIKLTDIYLPLVKYYRNKVTQKQAYEFISQIYKSNVPTLEESLKFEEYIWKNDNNINYIIIKECTQELSSYNNVNNLGTITKDIWKFMNDFIAFINIYHSSYLRDYSIIPNMNCDFVKLTDEITTSKYVPENIIECIEKLGIRWKINHIHKNIENYSPGIDHNIEYAVSVIKNNIKEWSNNVLTLISYIPNDSEDKLFIEKRQIIYELCSRIWKDSIPNKNNGDSFPKELWNGIDDIVFDKLIKEIEDAKEIGGVYTIEFMKMFLKCISQYYPNFRNHSIIPNQNGEFRKIHELYEDVNIPSLFKQCMKECFNYDIKNELIDDNLISIETLINGGEKSIFNYIDKLNAYFSQKCISEEMKEMKTKAARYLIRIIPKNNESIIEDESNNNWQYNQRKLFEIYNTFSKRNDESIEIDGNERNKELWYNVNKYIYEETRNVIEKYENIESLINKLNVDKSKYFEYLNIIFNIFSESNIYGKVIPNQYEILCNIRTLNNEGIKNTETNDIALIPETLKDIAKKLDYDIRKYLIHPKIIRINWIDNVSEKDVNEEISKIIEKNNNDPKKVLILNISRH</sequence>
<dbReference type="STRING" id="1754191.A0A1Y1UWZ5"/>
<proteinExistence type="predicted"/>
<dbReference type="InterPro" id="IPR036890">
    <property type="entry name" value="HATPase_C_sf"/>
</dbReference>
<dbReference type="OrthoDB" id="2154305at2759"/>
<reference evidence="1 2" key="1">
    <citation type="submission" date="2016-08" db="EMBL/GenBank/DDBJ databases">
        <title>Genomes of anaerobic fungi encode conserved fungal cellulosomes for biomass hydrolysis.</title>
        <authorList>
            <consortium name="DOE Joint Genome Institute"/>
            <person name="Haitjema C.H."/>
            <person name="Gilmore S.P."/>
            <person name="Henske J.K."/>
            <person name="Solomon K.V."/>
            <person name="De Groot R."/>
            <person name="Kuo A."/>
            <person name="Mondo S.J."/>
            <person name="Salamov A.A."/>
            <person name="Labutti K."/>
            <person name="Zhao Z."/>
            <person name="Chiniquy J."/>
            <person name="Barry K."/>
            <person name="Brewer H.M."/>
            <person name="Purvine S.O."/>
            <person name="Wright A.T."/>
            <person name="Boxma B."/>
            <person name="Van Alen T."/>
            <person name="Hackstein J.H."/>
            <person name="Baker S.E."/>
            <person name="Grigoriev I.V."/>
            <person name="O'Malley M.A."/>
        </authorList>
    </citation>
    <scope>NUCLEOTIDE SEQUENCE [LARGE SCALE GENOMIC DNA]</scope>
    <source>
        <strain evidence="2">finn</strain>
    </source>
</reference>
<accession>A0A1Y1UWZ5</accession>